<sequence>MNLKSTFFGILIGLGLVLSAQAQENIRIGAMLAYGSEIENPGIGVNAEIPIMENLNLAPSLIYFIPKEQYGFKTNWFEISANANYYFLKQSGLNVYALGGLNYTHLKTSYDGKNIWGVTNDVSASEGRFGLNLGGGVNFPLGKITPFAEVKYVVIEDGQVVAGAGVKFNL</sequence>
<feature type="domain" description="Outer membrane protein beta-barrel" evidence="2">
    <location>
        <begin position="40"/>
        <end position="143"/>
    </location>
</feature>
<accession>A0A840EJ27</accession>
<protein>
    <submittedName>
        <fullName evidence="3">Outer membrane protein X</fullName>
    </submittedName>
</protein>
<gene>
    <name evidence="3" type="ORF">GGR32_000653</name>
</gene>
<dbReference type="InterPro" id="IPR027385">
    <property type="entry name" value="Beta-barrel_OMP"/>
</dbReference>
<evidence type="ECO:0000259" key="2">
    <source>
        <dbReference type="Pfam" id="PF13505"/>
    </source>
</evidence>
<dbReference type="EMBL" id="JACIFO010000002">
    <property type="protein sequence ID" value="MBB4118379.1"/>
    <property type="molecule type" value="Genomic_DNA"/>
</dbReference>
<dbReference type="AlphaFoldDB" id="A0A840EJ27"/>
<dbReference type="SUPFAM" id="SSF56925">
    <property type="entry name" value="OMPA-like"/>
    <property type="match status" value="1"/>
</dbReference>
<proteinExistence type="predicted"/>
<comment type="caution">
    <text evidence="3">The sequence shown here is derived from an EMBL/GenBank/DDBJ whole genome shotgun (WGS) entry which is preliminary data.</text>
</comment>
<evidence type="ECO:0000313" key="3">
    <source>
        <dbReference type="EMBL" id="MBB4118379.1"/>
    </source>
</evidence>
<organism evidence="3 4">
    <name type="scientific">Mesonia hippocampi</name>
    <dbReference type="NCBI Taxonomy" id="1628250"/>
    <lineage>
        <taxon>Bacteria</taxon>
        <taxon>Pseudomonadati</taxon>
        <taxon>Bacteroidota</taxon>
        <taxon>Flavobacteriia</taxon>
        <taxon>Flavobacteriales</taxon>
        <taxon>Flavobacteriaceae</taxon>
        <taxon>Mesonia</taxon>
    </lineage>
</organism>
<dbReference type="InterPro" id="IPR011250">
    <property type="entry name" value="OMP/PagP_B-barrel"/>
</dbReference>
<name>A0A840EJ27_9FLAO</name>
<dbReference type="Pfam" id="PF13505">
    <property type="entry name" value="OMP_b-brl"/>
    <property type="match status" value="1"/>
</dbReference>
<keyword evidence="4" id="KW-1185">Reference proteome</keyword>
<evidence type="ECO:0000256" key="1">
    <source>
        <dbReference type="ARBA" id="ARBA00022729"/>
    </source>
</evidence>
<dbReference type="Proteomes" id="UP000553034">
    <property type="component" value="Unassembled WGS sequence"/>
</dbReference>
<dbReference type="Gene3D" id="2.40.160.20">
    <property type="match status" value="1"/>
</dbReference>
<keyword evidence="1" id="KW-0732">Signal</keyword>
<dbReference type="RefSeq" id="WP_183476373.1">
    <property type="nucleotide sequence ID" value="NZ_JACIFO010000002.1"/>
</dbReference>
<reference evidence="3 4" key="1">
    <citation type="submission" date="2020-08" db="EMBL/GenBank/DDBJ databases">
        <title>Genomic Encyclopedia of Type Strains, Phase IV (KMG-IV): sequencing the most valuable type-strain genomes for metagenomic binning, comparative biology and taxonomic classification.</title>
        <authorList>
            <person name="Goeker M."/>
        </authorList>
    </citation>
    <scope>NUCLEOTIDE SEQUENCE [LARGE SCALE GENOMIC DNA]</scope>
    <source>
        <strain evidence="3 4">DSM 29568</strain>
    </source>
</reference>
<evidence type="ECO:0000313" key="4">
    <source>
        <dbReference type="Proteomes" id="UP000553034"/>
    </source>
</evidence>